<dbReference type="InterPro" id="IPR011990">
    <property type="entry name" value="TPR-like_helical_dom_sf"/>
</dbReference>
<feature type="compositionally biased region" description="Basic and acidic residues" evidence="1">
    <location>
        <begin position="217"/>
        <end position="239"/>
    </location>
</feature>
<evidence type="ECO:0000256" key="2">
    <source>
        <dbReference type="SAM" id="Phobius"/>
    </source>
</evidence>
<dbReference type="InterPro" id="IPR040201">
    <property type="entry name" value="Mrg3-like"/>
</dbReference>
<keyword evidence="2" id="KW-0812">Transmembrane</keyword>
<dbReference type="PANTHER" id="PTHR28142">
    <property type="entry name" value="MITOCHONDRIAL INNER MEMBRANE I-AAA PROTEASE SUPERCOMPLEX SUBUNIT MGR3-RELATED"/>
    <property type="match status" value="1"/>
</dbReference>
<dbReference type="AlphaFoldDB" id="A0AAN6YJQ2"/>
<protein>
    <submittedName>
        <fullName evidence="3">Uncharacterized protein</fullName>
    </submittedName>
</protein>
<proteinExistence type="predicted"/>
<dbReference type="Gene3D" id="1.25.40.10">
    <property type="entry name" value="Tetratricopeptide repeat domain"/>
    <property type="match status" value="1"/>
</dbReference>
<dbReference type="Pfam" id="PF13374">
    <property type="entry name" value="TPR_10"/>
    <property type="match status" value="1"/>
</dbReference>
<keyword evidence="4" id="KW-1185">Reference proteome</keyword>
<dbReference type="CDD" id="cd24145">
    <property type="entry name" value="Mgr3-like"/>
    <property type="match status" value="1"/>
</dbReference>
<organism evidence="3 4">
    <name type="scientific">Rhypophila decipiens</name>
    <dbReference type="NCBI Taxonomy" id="261697"/>
    <lineage>
        <taxon>Eukaryota</taxon>
        <taxon>Fungi</taxon>
        <taxon>Dikarya</taxon>
        <taxon>Ascomycota</taxon>
        <taxon>Pezizomycotina</taxon>
        <taxon>Sordariomycetes</taxon>
        <taxon>Sordariomycetidae</taxon>
        <taxon>Sordariales</taxon>
        <taxon>Naviculisporaceae</taxon>
        <taxon>Rhypophila</taxon>
    </lineage>
</organism>
<evidence type="ECO:0000313" key="3">
    <source>
        <dbReference type="EMBL" id="KAK4219316.1"/>
    </source>
</evidence>
<dbReference type="InterPro" id="IPR019734">
    <property type="entry name" value="TPR_rpt"/>
</dbReference>
<evidence type="ECO:0000256" key="1">
    <source>
        <dbReference type="SAM" id="MobiDB-lite"/>
    </source>
</evidence>
<feature type="region of interest" description="Disordered" evidence="1">
    <location>
        <begin position="205"/>
        <end position="239"/>
    </location>
</feature>
<accession>A0AAN6YJQ2</accession>
<feature type="transmembrane region" description="Helical" evidence="2">
    <location>
        <begin position="78"/>
        <end position="102"/>
    </location>
</feature>
<name>A0AAN6YJQ2_9PEZI</name>
<dbReference type="GO" id="GO:0051787">
    <property type="term" value="F:misfolded protein binding"/>
    <property type="evidence" value="ECO:0007669"/>
    <property type="project" value="TreeGrafter"/>
</dbReference>
<dbReference type="Proteomes" id="UP001301769">
    <property type="component" value="Unassembled WGS sequence"/>
</dbReference>
<dbReference type="SMART" id="SM00028">
    <property type="entry name" value="TPR"/>
    <property type="match status" value="3"/>
</dbReference>
<dbReference type="GO" id="GO:0006515">
    <property type="term" value="P:protein quality control for misfolded or incompletely synthesized proteins"/>
    <property type="evidence" value="ECO:0007669"/>
    <property type="project" value="TreeGrafter"/>
</dbReference>
<keyword evidence="2" id="KW-1133">Transmembrane helix</keyword>
<comment type="caution">
    <text evidence="3">The sequence shown here is derived from an EMBL/GenBank/DDBJ whole genome shotgun (WGS) entry which is preliminary data.</text>
</comment>
<reference evidence="3" key="1">
    <citation type="journal article" date="2023" name="Mol. Phylogenet. Evol.">
        <title>Genome-scale phylogeny and comparative genomics of the fungal order Sordariales.</title>
        <authorList>
            <person name="Hensen N."/>
            <person name="Bonometti L."/>
            <person name="Westerberg I."/>
            <person name="Brannstrom I.O."/>
            <person name="Guillou S."/>
            <person name="Cros-Aarteil S."/>
            <person name="Calhoun S."/>
            <person name="Haridas S."/>
            <person name="Kuo A."/>
            <person name="Mondo S."/>
            <person name="Pangilinan J."/>
            <person name="Riley R."/>
            <person name="LaButti K."/>
            <person name="Andreopoulos B."/>
            <person name="Lipzen A."/>
            <person name="Chen C."/>
            <person name="Yan M."/>
            <person name="Daum C."/>
            <person name="Ng V."/>
            <person name="Clum A."/>
            <person name="Steindorff A."/>
            <person name="Ohm R.A."/>
            <person name="Martin F."/>
            <person name="Silar P."/>
            <person name="Natvig D.O."/>
            <person name="Lalanne C."/>
            <person name="Gautier V."/>
            <person name="Ament-Velasquez S.L."/>
            <person name="Kruys A."/>
            <person name="Hutchinson M.I."/>
            <person name="Powell A.J."/>
            <person name="Barry K."/>
            <person name="Miller A.N."/>
            <person name="Grigoriev I.V."/>
            <person name="Debuchy R."/>
            <person name="Gladieux P."/>
            <person name="Hiltunen Thoren M."/>
            <person name="Johannesson H."/>
        </authorList>
    </citation>
    <scope>NUCLEOTIDE SEQUENCE</scope>
    <source>
        <strain evidence="3">PSN293</strain>
    </source>
</reference>
<gene>
    <name evidence="3" type="ORF">QBC37DRAFT_273195</name>
</gene>
<feature type="compositionally biased region" description="Polar residues" evidence="1">
    <location>
        <begin position="23"/>
        <end position="37"/>
    </location>
</feature>
<dbReference type="GO" id="GO:0031942">
    <property type="term" value="C:i-AAA complex"/>
    <property type="evidence" value="ECO:0007669"/>
    <property type="project" value="TreeGrafter"/>
</dbReference>
<dbReference type="SUPFAM" id="SSF48452">
    <property type="entry name" value="TPR-like"/>
    <property type="match status" value="1"/>
</dbReference>
<sequence length="481" mass="53157">MRLVFVRQNPALSICQQCRYQGTTGQDRNNTPKSSKPQAPPPLTVGKFILRSFLGSVRSIGTVFKSETLRKTYQTNPISLVTAFFVLGSVGVIMIYVVYIYFTYFNGEHFTRYPEPVAAALRKALYFTNVDQDPKRALKYYKQALALCDELNIDPFTDEVIGIKLQVSHWLQTINNQANAVQVLESLLADCKRWIEKAENAIKDGTVPPSLMPPSNLKDKEEKAGSKQEEEAEKAEPKAPENIWGKRNRILQKAVQISVKLAELYNDDHLLKPDIAHERLIWGVETSLKELARRTTEGIKPGEGNWMNAEEHGAALESLAHSYETRDLFELALPLFFQALGASRDQCHSAVLMNNIAVCFAQHNVGRPGVAAIDKTVVGEKSGSSATPAERRAAYLAAAQRWAANAKQHATEPKGEQRTAECDEACAVSLCNLGDIASLTGKPAEARQFFEQAIAMSKKIGYTPAITQAEAGLENLSKTSS</sequence>
<dbReference type="EMBL" id="MU858049">
    <property type="protein sequence ID" value="KAK4219316.1"/>
    <property type="molecule type" value="Genomic_DNA"/>
</dbReference>
<reference evidence="3" key="2">
    <citation type="submission" date="2023-05" db="EMBL/GenBank/DDBJ databases">
        <authorList>
            <consortium name="Lawrence Berkeley National Laboratory"/>
            <person name="Steindorff A."/>
            <person name="Hensen N."/>
            <person name="Bonometti L."/>
            <person name="Westerberg I."/>
            <person name="Brannstrom I.O."/>
            <person name="Guillou S."/>
            <person name="Cros-Aarteil S."/>
            <person name="Calhoun S."/>
            <person name="Haridas S."/>
            <person name="Kuo A."/>
            <person name="Mondo S."/>
            <person name="Pangilinan J."/>
            <person name="Riley R."/>
            <person name="Labutti K."/>
            <person name="Andreopoulos B."/>
            <person name="Lipzen A."/>
            <person name="Chen C."/>
            <person name="Yanf M."/>
            <person name="Daum C."/>
            <person name="Ng V."/>
            <person name="Clum A."/>
            <person name="Ohm R."/>
            <person name="Martin F."/>
            <person name="Silar P."/>
            <person name="Natvig D."/>
            <person name="Lalanne C."/>
            <person name="Gautier V."/>
            <person name="Ament-Velasquez S.L."/>
            <person name="Kruys A."/>
            <person name="Hutchinson M.I."/>
            <person name="Powell A.J."/>
            <person name="Barry K."/>
            <person name="Miller A.N."/>
            <person name="Grigoriev I.V."/>
            <person name="Debuchy R."/>
            <person name="Gladieux P."/>
            <person name="Thoren M.H."/>
            <person name="Johannesson H."/>
        </authorList>
    </citation>
    <scope>NUCLEOTIDE SEQUENCE</scope>
    <source>
        <strain evidence="3">PSN293</strain>
    </source>
</reference>
<evidence type="ECO:0000313" key="4">
    <source>
        <dbReference type="Proteomes" id="UP001301769"/>
    </source>
</evidence>
<keyword evidence="2" id="KW-0472">Membrane</keyword>
<feature type="region of interest" description="Disordered" evidence="1">
    <location>
        <begin position="23"/>
        <end position="43"/>
    </location>
</feature>
<dbReference type="PANTHER" id="PTHR28142:SF1">
    <property type="entry name" value="MITOCHONDRIAL INNER MEMBRANE I-AAA PROTEASE SUPERCOMPLEX SUBUNIT MGR3-RELATED"/>
    <property type="match status" value="1"/>
</dbReference>